<dbReference type="EMBL" id="JACHFB010000007">
    <property type="protein sequence ID" value="MBB6213722.1"/>
    <property type="molecule type" value="Genomic_DNA"/>
</dbReference>
<dbReference type="AlphaFoldDB" id="A0A7X0DRV9"/>
<accession>A0A7X0DRV9</accession>
<protein>
    <submittedName>
        <fullName evidence="1">Uncharacterized protein</fullName>
    </submittedName>
</protein>
<gene>
    <name evidence="1" type="ORF">HNP67_001217</name>
</gene>
<proteinExistence type="predicted"/>
<organism evidence="1 2">
    <name type="scientific">Borreliella californiensis</name>
    <dbReference type="NCBI Taxonomy" id="373543"/>
    <lineage>
        <taxon>Bacteria</taxon>
        <taxon>Pseudomonadati</taxon>
        <taxon>Spirochaetota</taxon>
        <taxon>Spirochaetia</taxon>
        <taxon>Spirochaetales</taxon>
        <taxon>Borreliaceae</taxon>
        <taxon>Borreliella</taxon>
    </lineage>
</organism>
<evidence type="ECO:0000313" key="1">
    <source>
        <dbReference type="EMBL" id="MBB6213722.1"/>
    </source>
</evidence>
<evidence type="ECO:0000313" key="2">
    <source>
        <dbReference type="Proteomes" id="UP000536100"/>
    </source>
</evidence>
<comment type="caution">
    <text evidence="1">The sequence shown here is derived from an EMBL/GenBank/DDBJ whole genome shotgun (WGS) entry which is preliminary data.</text>
</comment>
<reference evidence="1 2" key="1">
    <citation type="submission" date="2020-08" db="EMBL/GenBank/DDBJ databases">
        <title>Genomic Encyclopedia of Type Strains, Phase IV (KMG-IV): sequencing the most valuable type-strain genomes for metagenomic binning, comparative biology and taxonomic classification.</title>
        <authorList>
            <person name="Goeker M."/>
        </authorList>
    </citation>
    <scope>NUCLEOTIDE SEQUENCE [LARGE SCALE GENOMIC DNA]</scope>
    <source>
        <strain evidence="1 2">DSM 17989</strain>
    </source>
</reference>
<name>A0A7X0DRV9_9SPIR</name>
<dbReference type="InterPro" id="IPR006739">
    <property type="entry name" value="DUF603"/>
</dbReference>
<dbReference type="Pfam" id="PF04645">
    <property type="entry name" value="DUF603"/>
    <property type="match status" value="1"/>
</dbReference>
<sequence>MRQKWTSNEIYVNKDFRVTISKDTFEHLLAQTFRLEVEARRIRGKLDLECTLV</sequence>
<dbReference type="Proteomes" id="UP000536100">
    <property type="component" value="Unassembled WGS sequence"/>
</dbReference>